<evidence type="ECO:0000313" key="3">
    <source>
        <dbReference type="Proteomes" id="UP000286848"/>
    </source>
</evidence>
<gene>
    <name evidence="2" type="ORF">LFYK43_10990</name>
</gene>
<accession>A0A401ISX1</accession>
<protein>
    <submittedName>
        <fullName evidence="2">Phage scaffold protein</fullName>
    </submittedName>
</protein>
<name>A0A401ISX1_9LACO</name>
<evidence type="ECO:0000313" key="2">
    <source>
        <dbReference type="EMBL" id="GBG94640.1"/>
    </source>
</evidence>
<evidence type="ECO:0000256" key="1">
    <source>
        <dbReference type="SAM" id="MobiDB-lite"/>
    </source>
</evidence>
<feature type="compositionally biased region" description="Basic and acidic residues" evidence="1">
    <location>
        <begin position="14"/>
        <end position="98"/>
    </location>
</feature>
<dbReference type="Pfam" id="PF14265">
    <property type="entry name" value="DUF4355"/>
    <property type="match status" value="1"/>
</dbReference>
<feature type="region of interest" description="Disordered" evidence="1">
    <location>
        <begin position="136"/>
        <end position="179"/>
    </location>
</feature>
<comment type="caution">
    <text evidence="2">The sequence shown here is derived from an EMBL/GenBank/DDBJ whole genome shotgun (WGS) entry which is preliminary data.</text>
</comment>
<sequence>MEMDLQYFAEDTAEPTKEPEKLEFTHEELEAKINSEYDRRMQKQQAKFDEQLKQAREEGLTEGQKRAKMSAKEKEDEAQKEREAALSKREAELNKRELTANTVDLLSQKGLPKGLADSLVELGDADKISEVVETLQKSTEQKVNEQVKERMRQDPPANGSSTLDSENDPFKQIINSYTK</sequence>
<proteinExistence type="predicted"/>
<dbReference type="InterPro" id="IPR025580">
    <property type="entry name" value="Gp46"/>
</dbReference>
<dbReference type="RefSeq" id="WP_124976227.1">
    <property type="nucleotide sequence ID" value="NZ_BFFP01000015.1"/>
</dbReference>
<dbReference type="OrthoDB" id="2307698at2"/>
<feature type="compositionally biased region" description="Basic and acidic residues" evidence="1">
    <location>
        <begin position="139"/>
        <end position="153"/>
    </location>
</feature>
<organism evidence="2 3">
    <name type="scientific">Ligilactobacillus salitolerans</name>
    <dbReference type="NCBI Taxonomy" id="1808352"/>
    <lineage>
        <taxon>Bacteria</taxon>
        <taxon>Bacillati</taxon>
        <taxon>Bacillota</taxon>
        <taxon>Bacilli</taxon>
        <taxon>Lactobacillales</taxon>
        <taxon>Lactobacillaceae</taxon>
        <taxon>Ligilactobacillus</taxon>
    </lineage>
</organism>
<dbReference type="AlphaFoldDB" id="A0A401ISX1"/>
<dbReference type="EMBL" id="BFFP01000015">
    <property type="protein sequence ID" value="GBG94640.1"/>
    <property type="molecule type" value="Genomic_DNA"/>
</dbReference>
<feature type="region of interest" description="Disordered" evidence="1">
    <location>
        <begin position="1"/>
        <end position="101"/>
    </location>
</feature>
<dbReference type="Proteomes" id="UP000286848">
    <property type="component" value="Unassembled WGS sequence"/>
</dbReference>
<keyword evidence="3" id="KW-1185">Reference proteome</keyword>
<reference evidence="2 3" key="1">
    <citation type="journal article" date="2019" name="Int. J. Syst. Evol. Microbiol.">
        <title>Lactobacillus salitolerans sp. nov., a novel lactic acid bacterium isolated from spent mushroom substrates.</title>
        <authorList>
            <person name="Tohno M."/>
            <person name="Tanizawa Y."/>
            <person name="Kojima Y."/>
            <person name="Sakamoto M."/>
            <person name="Nakamura Y."/>
            <person name="Ohkuma M."/>
            <person name="Kobayashi H."/>
        </authorList>
    </citation>
    <scope>NUCLEOTIDE SEQUENCE [LARGE SCALE GENOMIC DNA]</scope>
    <source>
        <strain evidence="2 3">YK43</strain>
    </source>
</reference>